<reference evidence="1 2" key="1">
    <citation type="submission" date="2014-03" db="EMBL/GenBank/DDBJ databases">
        <title>Draft genome of the hookworm Oesophagostomum dentatum.</title>
        <authorList>
            <person name="Mitreva M."/>
        </authorList>
    </citation>
    <scope>NUCLEOTIDE SEQUENCE [LARGE SCALE GENOMIC DNA]</scope>
    <source>
        <strain evidence="1 2">OD-Hann</strain>
    </source>
</reference>
<gene>
    <name evidence="1" type="ORF">OESDEN_12091</name>
</gene>
<evidence type="ECO:0000313" key="2">
    <source>
        <dbReference type="Proteomes" id="UP000053660"/>
    </source>
</evidence>
<dbReference type="Proteomes" id="UP000053660">
    <property type="component" value="Unassembled WGS sequence"/>
</dbReference>
<keyword evidence="2" id="KW-1185">Reference proteome</keyword>
<name>A0A0B1SXA3_OESDE</name>
<dbReference type="AlphaFoldDB" id="A0A0B1SXA3"/>
<accession>A0A0B1SXA3</accession>
<evidence type="ECO:0000313" key="1">
    <source>
        <dbReference type="EMBL" id="KHJ88117.1"/>
    </source>
</evidence>
<proteinExistence type="predicted"/>
<protein>
    <submittedName>
        <fullName evidence="1">Uncharacterized protein</fullName>
    </submittedName>
</protein>
<dbReference type="EMBL" id="KN556413">
    <property type="protein sequence ID" value="KHJ88117.1"/>
    <property type="molecule type" value="Genomic_DNA"/>
</dbReference>
<organism evidence="1 2">
    <name type="scientific">Oesophagostomum dentatum</name>
    <name type="common">Nodular worm</name>
    <dbReference type="NCBI Taxonomy" id="61180"/>
    <lineage>
        <taxon>Eukaryota</taxon>
        <taxon>Metazoa</taxon>
        <taxon>Ecdysozoa</taxon>
        <taxon>Nematoda</taxon>
        <taxon>Chromadorea</taxon>
        <taxon>Rhabditida</taxon>
        <taxon>Rhabditina</taxon>
        <taxon>Rhabditomorpha</taxon>
        <taxon>Strongyloidea</taxon>
        <taxon>Strongylidae</taxon>
        <taxon>Oesophagostomum</taxon>
    </lineage>
</organism>
<sequence length="65" mass="7516">MHIAKVFNFYLDEAEFEELTKADGYNVTYNNEPDLLVFASMVRWFEKAQPKSDVLELLANICLGL</sequence>